<evidence type="ECO:0000313" key="7">
    <source>
        <dbReference type="Proteomes" id="UP001285354"/>
    </source>
</evidence>
<protein>
    <recommendedName>
        <fullName evidence="5">Protein-S-isoprenylcysteine O-methyltransferase</fullName>
        <ecNumber evidence="5">2.1.1.100</ecNumber>
    </recommendedName>
</protein>
<dbReference type="EC" id="2.1.1.100" evidence="5"/>
<dbReference type="InterPro" id="IPR007269">
    <property type="entry name" value="ICMT_MeTrfase"/>
</dbReference>
<dbReference type="AlphaFoldDB" id="A0AAD9WBZ6"/>
<sequence>MALKGQEIFFAVEIEASPKSQQWSSIKNQGLLRVNTASLLQHVLLSFTTLVVIYLTLQCYTPPNPAPVCDTEDRIFPFAGDFFLLIRRLTFAVLGLYHAILMLYPNSPPTVLCPNPSNLNPSLFTWTTHSMICFGIVFIAAPIRLLAFAQLGKNFTFKLAKPQQLVTGGLYAYVQHPSYTTLAIVALSNWRMFERADGVIGCWMSAELVQSVWWDVAGCGLVAVAFWILSLRVMDEEKMLKSTFGKDWEIWHQKTKRFVPGAF</sequence>
<comment type="subcellular location">
    <subcellularLocation>
        <location evidence="5">Endoplasmic reticulum membrane</location>
        <topology evidence="5">Multi-pass membrane protein</topology>
    </subcellularLocation>
    <subcellularLocation>
        <location evidence="1">Membrane</location>
        <topology evidence="1">Multi-pass membrane protein</topology>
    </subcellularLocation>
</comment>
<comment type="catalytic activity">
    <reaction evidence="5">
        <text>[protein]-C-terminal S-[(2E,6E)-farnesyl]-L-cysteine + S-adenosyl-L-methionine = [protein]-C-terminal S-[(2E,6E)-farnesyl]-L-cysteine methyl ester + S-adenosyl-L-homocysteine</text>
        <dbReference type="Rhea" id="RHEA:21672"/>
        <dbReference type="Rhea" id="RHEA-COMP:12125"/>
        <dbReference type="Rhea" id="RHEA-COMP:12126"/>
        <dbReference type="ChEBI" id="CHEBI:57856"/>
        <dbReference type="ChEBI" id="CHEBI:59789"/>
        <dbReference type="ChEBI" id="CHEBI:90510"/>
        <dbReference type="ChEBI" id="CHEBI:90511"/>
        <dbReference type="EC" id="2.1.1.100"/>
    </reaction>
</comment>
<reference evidence="6" key="1">
    <citation type="submission" date="2023-06" db="EMBL/GenBank/DDBJ databases">
        <title>Draft genome of Marssonina rosae.</title>
        <authorList>
            <person name="Cheng Q."/>
        </authorList>
    </citation>
    <scope>NUCLEOTIDE SEQUENCE</scope>
    <source>
        <strain evidence="6">R4</strain>
    </source>
</reference>
<keyword evidence="5" id="KW-0256">Endoplasmic reticulum</keyword>
<dbReference type="Gene3D" id="1.20.120.1630">
    <property type="match status" value="1"/>
</dbReference>
<keyword evidence="3 5" id="KW-1133">Transmembrane helix</keyword>
<keyword evidence="4 5" id="KW-0472">Membrane</keyword>
<dbReference type="Pfam" id="PF04140">
    <property type="entry name" value="ICMT"/>
    <property type="match status" value="1"/>
</dbReference>
<comment type="similarity">
    <text evidence="5">Belongs to the class VI-like SAM-binding methyltransferase superfamily. Isoprenylcysteine carboxyl methyltransferase family.</text>
</comment>
<evidence type="ECO:0000256" key="3">
    <source>
        <dbReference type="ARBA" id="ARBA00022989"/>
    </source>
</evidence>
<dbReference type="PANTHER" id="PTHR12714">
    <property type="entry name" value="PROTEIN-S ISOPRENYLCYSTEINE O-METHYLTRANSFERASE"/>
    <property type="match status" value="1"/>
</dbReference>
<dbReference type="GO" id="GO:0005789">
    <property type="term" value="C:endoplasmic reticulum membrane"/>
    <property type="evidence" value="ECO:0007669"/>
    <property type="project" value="UniProtKB-SubCell"/>
</dbReference>
<accession>A0AAD9WBZ6</accession>
<dbReference type="PANTHER" id="PTHR12714:SF9">
    <property type="entry name" value="PROTEIN-S-ISOPRENYLCYSTEINE O-METHYLTRANSFERASE"/>
    <property type="match status" value="1"/>
</dbReference>
<keyword evidence="5" id="KW-0949">S-adenosyl-L-methionine</keyword>
<dbReference type="EMBL" id="JAUBYV010000009">
    <property type="protein sequence ID" value="KAK2624678.1"/>
    <property type="molecule type" value="Genomic_DNA"/>
</dbReference>
<keyword evidence="5" id="KW-0489">Methyltransferase</keyword>
<feature type="transmembrane region" description="Helical" evidence="5">
    <location>
        <begin position="212"/>
        <end position="231"/>
    </location>
</feature>
<feature type="transmembrane region" description="Helical" evidence="5">
    <location>
        <begin position="170"/>
        <end position="192"/>
    </location>
</feature>
<proteinExistence type="inferred from homology"/>
<evidence type="ECO:0000256" key="4">
    <source>
        <dbReference type="ARBA" id="ARBA00023136"/>
    </source>
</evidence>
<dbReference type="GO" id="GO:0004671">
    <property type="term" value="F:protein C-terminal S-isoprenylcysteine carboxyl O-methyltransferase activity"/>
    <property type="evidence" value="ECO:0007669"/>
    <property type="project" value="UniProtKB-EC"/>
</dbReference>
<gene>
    <name evidence="6" type="ORF">QTJ16_005871</name>
</gene>
<comment type="caution">
    <text evidence="6">The sequence shown here is derived from an EMBL/GenBank/DDBJ whole genome shotgun (WGS) entry which is preliminary data.</text>
</comment>
<feature type="transmembrane region" description="Helical" evidence="5">
    <location>
        <begin position="124"/>
        <end position="149"/>
    </location>
</feature>
<keyword evidence="2 5" id="KW-0812">Transmembrane</keyword>
<evidence type="ECO:0000256" key="1">
    <source>
        <dbReference type="ARBA" id="ARBA00004141"/>
    </source>
</evidence>
<evidence type="ECO:0000256" key="2">
    <source>
        <dbReference type="ARBA" id="ARBA00022692"/>
    </source>
</evidence>
<dbReference type="GO" id="GO:0032259">
    <property type="term" value="P:methylation"/>
    <property type="evidence" value="ECO:0007669"/>
    <property type="project" value="UniProtKB-KW"/>
</dbReference>
<evidence type="ECO:0000313" key="6">
    <source>
        <dbReference type="EMBL" id="KAK2624678.1"/>
    </source>
</evidence>
<name>A0AAD9WBZ6_9HELO</name>
<evidence type="ECO:0000256" key="5">
    <source>
        <dbReference type="RuleBase" id="RU362022"/>
    </source>
</evidence>
<organism evidence="6 7">
    <name type="scientific">Diplocarpon rosae</name>
    <dbReference type="NCBI Taxonomy" id="946125"/>
    <lineage>
        <taxon>Eukaryota</taxon>
        <taxon>Fungi</taxon>
        <taxon>Dikarya</taxon>
        <taxon>Ascomycota</taxon>
        <taxon>Pezizomycotina</taxon>
        <taxon>Leotiomycetes</taxon>
        <taxon>Helotiales</taxon>
        <taxon>Drepanopezizaceae</taxon>
        <taxon>Diplocarpon</taxon>
    </lineage>
</organism>
<dbReference type="Proteomes" id="UP001285354">
    <property type="component" value="Unassembled WGS sequence"/>
</dbReference>
<keyword evidence="7" id="KW-1185">Reference proteome</keyword>
<keyword evidence="5" id="KW-0808">Transferase</keyword>
<feature type="transmembrane region" description="Helical" evidence="5">
    <location>
        <begin position="82"/>
        <end position="104"/>
    </location>
</feature>